<feature type="domain" description="HTH araC/xylS-type" evidence="4">
    <location>
        <begin position="231"/>
        <end position="329"/>
    </location>
</feature>
<dbReference type="Gene3D" id="1.10.10.60">
    <property type="entry name" value="Homeodomain-like"/>
    <property type="match status" value="2"/>
</dbReference>
<dbReference type="RefSeq" id="WP_413264516.1">
    <property type="nucleotide sequence ID" value="NZ_JBHFNR010000131.1"/>
</dbReference>
<dbReference type="InterPro" id="IPR018060">
    <property type="entry name" value="HTH_AraC"/>
</dbReference>
<keyword evidence="3" id="KW-0804">Transcription</keyword>
<dbReference type="PROSITE" id="PS01124">
    <property type="entry name" value="HTH_ARAC_FAMILY_2"/>
    <property type="match status" value="1"/>
</dbReference>
<comment type="caution">
    <text evidence="5">The sequence shown here is derived from an EMBL/GenBank/DDBJ whole genome shotgun (WGS) entry which is preliminary data.</text>
</comment>
<dbReference type="PANTHER" id="PTHR46796:SF6">
    <property type="entry name" value="ARAC SUBFAMILY"/>
    <property type="match status" value="1"/>
</dbReference>
<dbReference type="SMART" id="SM00342">
    <property type="entry name" value="HTH_ARAC"/>
    <property type="match status" value="1"/>
</dbReference>
<dbReference type="EMBL" id="JBHFNR010000131">
    <property type="protein sequence ID" value="MFB2894875.1"/>
    <property type="molecule type" value="Genomic_DNA"/>
</dbReference>
<organism evidence="5 6">
    <name type="scientific">Floridaenema flaviceps BLCC-F50</name>
    <dbReference type="NCBI Taxonomy" id="3153642"/>
    <lineage>
        <taxon>Bacteria</taxon>
        <taxon>Bacillati</taxon>
        <taxon>Cyanobacteriota</taxon>
        <taxon>Cyanophyceae</taxon>
        <taxon>Oscillatoriophycideae</taxon>
        <taxon>Aerosakkonematales</taxon>
        <taxon>Aerosakkonemataceae</taxon>
        <taxon>Floridanema</taxon>
        <taxon>Floridanema flaviceps</taxon>
    </lineage>
</organism>
<evidence type="ECO:0000313" key="6">
    <source>
        <dbReference type="Proteomes" id="UP001576784"/>
    </source>
</evidence>
<dbReference type="SUPFAM" id="SSF46689">
    <property type="entry name" value="Homeodomain-like"/>
    <property type="match status" value="2"/>
</dbReference>
<dbReference type="InterPro" id="IPR009057">
    <property type="entry name" value="Homeodomain-like_sf"/>
</dbReference>
<dbReference type="PANTHER" id="PTHR46796">
    <property type="entry name" value="HTH-TYPE TRANSCRIPTIONAL ACTIVATOR RHAS-RELATED"/>
    <property type="match status" value="1"/>
</dbReference>
<reference evidence="5 6" key="1">
    <citation type="submission" date="2024-09" db="EMBL/GenBank/DDBJ databases">
        <title>Floridaenema gen nov. (Aerosakkonemataceae, Aerosakkonematales ord. nov., Cyanobacteria) from benthic tropical and subtropical fresh waters, with the description of four new species.</title>
        <authorList>
            <person name="Moretto J.A."/>
            <person name="Berthold D.E."/>
            <person name="Lefler F.W."/>
            <person name="Huang I.-S."/>
            <person name="Laughinghouse H. IV."/>
        </authorList>
    </citation>
    <scope>NUCLEOTIDE SEQUENCE [LARGE SCALE GENOMIC DNA]</scope>
    <source>
        <strain evidence="5 6">BLCC-F50</strain>
    </source>
</reference>
<dbReference type="Proteomes" id="UP001576784">
    <property type="component" value="Unassembled WGS sequence"/>
</dbReference>
<dbReference type="Pfam" id="PF12833">
    <property type="entry name" value="HTH_18"/>
    <property type="match status" value="1"/>
</dbReference>
<sequence>MKLSDSCATIKILRSVFPLFVTHNPKVNTIETRCTGRSMMENPVTHQVETLNLPILSSQAQGWENILVEQFQHPPGEGSCHYRDEHTICLSLAPRPVRLLQIRGGKTYAGLYGKGDISITPAQVPFFARWDSEDNYLQIRITSRFIQQVAQLALSINPDRLELLPEFKTRDPQLEAIGLMLLTELKQGNTGTKLYIESLANVLAVHLLRNYTVDKPVVPIYQGGLTQRQVLPVLDYINEHLHQEITLADLAALLGMSQFHFSHQFKLALGTTPYQYLLQQRIERAKQLLKQTNRSITDIALMCGFNSHSHLSKQFRQLTRMTPRAYRLH</sequence>
<keyword evidence="1" id="KW-0805">Transcription regulation</keyword>
<evidence type="ECO:0000313" key="5">
    <source>
        <dbReference type="EMBL" id="MFB2894875.1"/>
    </source>
</evidence>
<accession>A0ABV4XTJ5</accession>
<proteinExistence type="predicted"/>
<dbReference type="InterPro" id="IPR050204">
    <property type="entry name" value="AraC_XylS_family_regulators"/>
</dbReference>
<name>A0ABV4XTJ5_9CYAN</name>
<keyword evidence="2" id="KW-0238">DNA-binding</keyword>
<evidence type="ECO:0000256" key="1">
    <source>
        <dbReference type="ARBA" id="ARBA00023015"/>
    </source>
</evidence>
<keyword evidence="6" id="KW-1185">Reference proteome</keyword>
<protein>
    <submittedName>
        <fullName evidence="5">Helix-turn-helix domain-containing protein</fullName>
    </submittedName>
</protein>
<evidence type="ECO:0000256" key="2">
    <source>
        <dbReference type="ARBA" id="ARBA00023125"/>
    </source>
</evidence>
<dbReference type="InterPro" id="IPR018062">
    <property type="entry name" value="HTH_AraC-typ_CS"/>
</dbReference>
<gene>
    <name evidence="5" type="ORF">ACE1CI_18360</name>
</gene>
<dbReference type="PROSITE" id="PS00041">
    <property type="entry name" value="HTH_ARAC_FAMILY_1"/>
    <property type="match status" value="1"/>
</dbReference>
<evidence type="ECO:0000256" key="3">
    <source>
        <dbReference type="ARBA" id="ARBA00023163"/>
    </source>
</evidence>
<evidence type="ECO:0000259" key="4">
    <source>
        <dbReference type="PROSITE" id="PS01124"/>
    </source>
</evidence>